<organism evidence="2">
    <name type="scientific">uncultured Rubrobacteraceae bacterium</name>
    <dbReference type="NCBI Taxonomy" id="349277"/>
    <lineage>
        <taxon>Bacteria</taxon>
        <taxon>Bacillati</taxon>
        <taxon>Actinomycetota</taxon>
        <taxon>Rubrobacteria</taxon>
        <taxon>Rubrobacterales</taxon>
        <taxon>Rubrobacteraceae</taxon>
        <taxon>environmental samples</taxon>
    </lineage>
</organism>
<accession>A0A6J4PX09</accession>
<gene>
    <name evidence="2" type="ORF">AVDCRST_MAG01-01-2723</name>
</gene>
<proteinExistence type="predicted"/>
<protein>
    <submittedName>
        <fullName evidence="2">Uncharacterized protein</fullName>
    </submittedName>
</protein>
<evidence type="ECO:0000313" key="2">
    <source>
        <dbReference type="EMBL" id="CAA9427998.1"/>
    </source>
</evidence>
<reference evidence="2" key="1">
    <citation type="submission" date="2020-02" db="EMBL/GenBank/DDBJ databases">
        <authorList>
            <person name="Meier V. D."/>
        </authorList>
    </citation>
    <scope>NUCLEOTIDE SEQUENCE</scope>
    <source>
        <strain evidence="2">AVDCRST_MAG01</strain>
    </source>
</reference>
<name>A0A6J4PX09_9ACTN</name>
<dbReference type="EMBL" id="CADCUW010000365">
    <property type="protein sequence ID" value="CAA9427998.1"/>
    <property type="molecule type" value="Genomic_DNA"/>
</dbReference>
<evidence type="ECO:0000256" key="1">
    <source>
        <dbReference type="SAM" id="MobiDB-lite"/>
    </source>
</evidence>
<sequence length="43" mass="5061">MASEVRYRETDGAEYELVVYRVTGREKPGEPREPERPDRSMFA</sequence>
<dbReference type="AlphaFoldDB" id="A0A6J4PX09"/>
<feature type="region of interest" description="Disordered" evidence="1">
    <location>
        <begin position="24"/>
        <end position="43"/>
    </location>
</feature>